<reference evidence="6 9" key="1">
    <citation type="submission" date="2012-11" db="EMBL/GenBank/DDBJ databases">
        <title>Whole genome sequence of Acetobacter indonesiensis 5H-1.</title>
        <authorList>
            <person name="Azuma Y."/>
            <person name="Higashiura N."/>
            <person name="Hirakawa H."/>
            <person name="Matsushita K."/>
        </authorList>
    </citation>
    <scope>NUCLEOTIDE SEQUENCE [LARGE SCALE GENOMIC DNA]</scope>
    <source>
        <strain evidence="6 9">5H-1</strain>
    </source>
</reference>
<evidence type="ECO:0000313" key="9">
    <source>
        <dbReference type="Proteomes" id="UP000032673"/>
    </source>
</evidence>
<dbReference type="RefSeq" id="WP_048844733.1">
    <property type="nucleotide sequence ID" value="NZ_BAMW01000006.1"/>
</dbReference>
<evidence type="ECO:0000313" key="10">
    <source>
        <dbReference type="Proteomes" id="UP000194641"/>
    </source>
</evidence>
<evidence type="ECO:0000313" key="11">
    <source>
        <dbReference type="Proteomes" id="UP000321104"/>
    </source>
</evidence>
<dbReference type="PANTHER" id="PTHR46305">
    <property type="match status" value="1"/>
</dbReference>
<evidence type="ECO:0000256" key="3">
    <source>
        <dbReference type="ARBA" id="ARBA00022827"/>
    </source>
</evidence>
<evidence type="ECO:0000313" key="8">
    <source>
        <dbReference type="EMBL" id="OUI96830.1"/>
    </source>
</evidence>
<name>A0A252AYE4_9PROT</name>
<evidence type="ECO:0000313" key="6">
    <source>
        <dbReference type="EMBL" id="GAN62227.1"/>
    </source>
</evidence>
<reference evidence="7 11" key="4">
    <citation type="submission" date="2019-07" db="EMBL/GenBank/DDBJ databases">
        <title>Whole genome shotgun sequence of Acetobacter indonesiensis NBRC 16471.</title>
        <authorList>
            <person name="Hosoyama A."/>
            <person name="Uohara A."/>
            <person name="Ohji S."/>
            <person name="Ichikawa N."/>
        </authorList>
    </citation>
    <scope>NUCLEOTIDE SEQUENCE [LARGE SCALE GENOMIC DNA]</scope>
    <source>
        <strain evidence="7 11">NBRC 16471</strain>
    </source>
</reference>
<reference evidence="10" key="3">
    <citation type="submission" date="2014-06" db="EMBL/GenBank/DDBJ databases">
        <authorList>
            <person name="Winans N.J."/>
            <person name="Newell P.D."/>
            <person name="Douglas A.E."/>
        </authorList>
    </citation>
    <scope>NUCLEOTIDE SEQUENCE [LARGE SCALE GENOMIC DNA]</scope>
</reference>
<reference evidence="8" key="2">
    <citation type="submission" date="2014-06" db="EMBL/GenBank/DDBJ databases">
        <authorList>
            <person name="Ju J."/>
            <person name="Zhang J."/>
        </authorList>
    </citation>
    <scope>NUCLEOTIDE SEQUENCE [LARGE SCALE GENOMIC DNA]</scope>
    <source>
        <strain evidence="8">DmL_051</strain>
    </source>
</reference>
<organism evidence="8 10">
    <name type="scientific">Acetobacter indonesiensis</name>
    <dbReference type="NCBI Taxonomy" id="104101"/>
    <lineage>
        <taxon>Bacteria</taxon>
        <taxon>Pseudomonadati</taxon>
        <taxon>Pseudomonadota</taxon>
        <taxon>Alphaproteobacteria</taxon>
        <taxon>Acetobacterales</taxon>
        <taxon>Acetobacteraceae</taxon>
        <taxon>Acetobacter</taxon>
    </lineage>
</organism>
<dbReference type="Proteomes" id="UP000032673">
    <property type="component" value="Unassembled WGS sequence"/>
</dbReference>
<dbReference type="EMBL" id="BJXQ01000001">
    <property type="protein sequence ID" value="GEN02195.1"/>
    <property type="molecule type" value="Genomic_DNA"/>
</dbReference>
<sequence length="197" mass="22035">MKNVLLLNGGKVFAHSHGRLNDSLHDVAVETFGSVGCAVQQTKIDDGYETEAEIEKYLWADLIVYQFPGWWIGLPWVVKKYMDEVFTQGHGRLYSNDGRTRSDPNRKYGSGGLVHGKFYMVSTTWNAPEESFTDPEQFFGGVGIDGVLLPVHKANQFLGMTGLPTFLATDVMKNPHVDNTLAAYRDHILKVVARTKL</sequence>
<dbReference type="Proteomes" id="UP000321104">
    <property type="component" value="Unassembled WGS sequence"/>
</dbReference>
<keyword evidence="2" id="KW-0285">Flavoprotein</keyword>
<dbReference type="InterPro" id="IPR029039">
    <property type="entry name" value="Flavoprotein-like_sf"/>
</dbReference>
<dbReference type="Pfam" id="PF02525">
    <property type="entry name" value="Flavodoxin_2"/>
    <property type="match status" value="1"/>
</dbReference>
<gene>
    <name evidence="6" type="ORF">Abin_006_217</name>
    <name evidence="7" type="ORF">AIN02nite_02200</name>
    <name evidence="8" type="ORF">HK17_06175</name>
</gene>
<evidence type="ECO:0000256" key="2">
    <source>
        <dbReference type="ARBA" id="ARBA00022630"/>
    </source>
</evidence>
<comment type="cofactor">
    <cofactor evidence="1">
        <name>FAD</name>
        <dbReference type="ChEBI" id="CHEBI:57692"/>
    </cofactor>
</comment>
<evidence type="ECO:0000256" key="4">
    <source>
        <dbReference type="ARBA" id="ARBA00037981"/>
    </source>
</evidence>
<keyword evidence="9" id="KW-1185">Reference proteome</keyword>
<feature type="domain" description="Flavodoxin-like fold" evidence="5">
    <location>
        <begin position="3"/>
        <end position="189"/>
    </location>
</feature>
<comment type="similarity">
    <text evidence="4">Belongs to the oxidoreductase MdaB family.</text>
</comment>
<dbReference type="Proteomes" id="UP000194641">
    <property type="component" value="Unassembled WGS sequence"/>
</dbReference>
<dbReference type="Gene3D" id="3.40.50.360">
    <property type="match status" value="1"/>
</dbReference>
<dbReference type="SUPFAM" id="SSF52218">
    <property type="entry name" value="Flavoproteins"/>
    <property type="match status" value="1"/>
</dbReference>
<dbReference type="InterPro" id="IPR052397">
    <property type="entry name" value="NADPH-QR_MdaB"/>
</dbReference>
<accession>A0A252AYE4</accession>
<evidence type="ECO:0000256" key="1">
    <source>
        <dbReference type="ARBA" id="ARBA00001974"/>
    </source>
</evidence>
<comment type="caution">
    <text evidence="8">The sequence shown here is derived from an EMBL/GenBank/DDBJ whole genome shotgun (WGS) entry which is preliminary data.</text>
</comment>
<dbReference type="AlphaFoldDB" id="A0A252AYE4"/>
<dbReference type="EMBL" id="JOPA01000002">
    <property type="protein sequence ID" value="OUI96830.1"/>
    <property type="molecule type" value="Genomic_DNA"/>
</dbReference>
<dbReference type="PANTHER" id="PTHR46305:SF3">
    <property type="entry name" value="NADPH:QUINONE OXIDOREDUCTASE MDAB"/>
    <property type="match status" value="1"/>
</dbReference>
<dbReference type="EMBL" id="BAMW01000006">
    <property type="protein sequence ID" value="GAN62227.1"/>
    <property type="molecule type" value="Genomic_DNA"/>
</dbReference>
<dbReference type="InterPro" id="IPR003680">
    <property type="entry name" value="Flavodoxin_fold"/>
</dbReference>
<evidence type="ECO:0000259" key="5">
    <source>
        <dbReference type="Pfam" id="PF02525"/>
    </source>
</evidence>
<evidence type="ECO:0000313" key="7">
    <source>
        <dbReference type="EMBL" id="GEN02195.1"/>
    </source>
</evidence>
<proteinExistence type="inferred from homology"/>
<protein>
    <submittedName>
        <fullName evidence="6">NAD(P)H dehydrogenase (Quinone)</fullName>
    </submittedName>
    <submittedName>
        <fullName evidence="8">NADPH quinone reductase MdaB</fullName>
    </submittedName>
</protein>
<keyword evidence="3" id="KW-0274">FAD</keyword>